<keyword evidence="2" id="KW-1185">Reference proteome</keyword>
<organism evidence="1 2">
    <name type="scientific">Meiothermus granaticius NBRC 107808</name>
    <dbReference type="NCBI Taxonomy" id="1227551"/>
    <lineage>
        <taxon>Bacteria</taxon>
        <taxon>Thermotogati</taxon>
        <taxon>Deinococcota</taxon>
        <taxon>Deinococci</taxon>
        <taxon>Thermales</taxon>
        <taxon>Thermaceae</taxon>
        <taxon>Meiothermus</taxon>
    </lineage>
</organism>
<dbReference type="EMBL" id="QWLB01000001">
    <property type="protein sequence ID" value="RIH93976.1"/>
    <property type="molecule type" value="Genomic_DNA"/>
</dbReference>
<gene>
    <name evidence="1" type="ORF">Mgrana_00062</name>
</gene>
<protein>
    <submittedName>
        <fullName evidence="1">Uncharacterized protein</fullName>
    </submittedName>
</protein>
<sequence length="95" mass="10236">MQPTPSNDTFVVGRFFLLAPSAALISFGDALEVEYRLPEEGELCLAGHPDGDALVYTPGVDLAPMRVQTMSGPYPLHSFVGFEIVGTVVGIRQRV</sequence>
<dbReference type="Proteomes" id="UP000266178">
    <property type="component" value="Unassembled WGS sequence"/>
</dbReference>
<proteinExistence type="predicted"/>
<accession>A0A399FDT1</accession>
<evidence type="ECO:0000313" key="2">
    <source>
        <dbReference type="Proteomes" id="UP000266178"/>
    </source>
</evidence>
<dbReference type="AlphaFoldDB" id="A0A399FDT1"/>
<comment type="caution">
    <text evidence="1">The sequence shown here is derived from an EMBL/GenBank/DDBJ whole genome shotgun (WGS) entry which is preliminary data.</text>
</comment>
<dbReference type="RefSeq" id="WP_119355605.1">
    <property type="nucleotide sequence ID" value="NZ_BJXM01000022.1"/>
</dbReference>
<name>A0A399FDT1_9DEIN</name>
<reference evidence="1 2" key="1">
    <citation type="submission" date="2018-08" db="EMBL/GenBank/DDBJ databases">
        <title>Meiothermus granaticius genome AF-68 sequencing project.</title>
        <authorList>
            <person name="Da Costa M.S."/>
            <person name="Albuquerque L."/>
            <person name="Raposo P."/>
            <person name="Froufe H.J.C."/>
            <person name="Barroso C.S."/>
            <person name="Egas C."/>
        </authorList>
    </citation>
    <scope>NUCLEOTIDE SEQUENCE [LARGE SCALE GENOMIC DNA]</scope>
    <source>
        <strain evidence="1 2">AF-68</strain>
    </source>
</reference>
<evidence type="ECO:0000313" key="1">
    <source>
        <dbReference type="EMBL" id="RIH93976.1"/>
    </source>
</evidence>